<evidence type="ECO:0000313" key="1">
    <source>
        <dbReference type="EMBL" id="CAF4390100.1"/>
    </source>
</evidence>
<evidence type="ECO:0000313" key="2">
    <source>
        <dbReference type="Proteomes" id="UP000663866"/>
    </source>
</evidence>
<keyword evidence="2" id="KW-1185">Reference proteome</keyword>
<accession>A0A820NKX7</accession>
<dbReference type="EMBL" id="CAJOBG010039760">
    <property type="protein sequence ID" value="CAF4390100.1"/>
    <property type="molecule type" value="Genomic_DNA"/>
</dbReference>
<gene>
    <name evidence="1" type="ORF">OVN521_LOCUS34237</name>
</gene>
<comment type="caution">
    <text evidence="1">The sequence shown here is derived from an EMBL/GenBank/DDBJ whole genome shotgun (WGS) entry which is preliminary data.</text>
</comment>
<feature type="non-terminal residue" evidence="1">
    <location>
        <position position="1"/>
    </location>
</feature>
<organism evidence="1 2">
    <name type="scientific">Rotaria magnacalcarata</name>
    <dbReference type="NCBI Taxonomy" id="392030"/>
    <lineage>
        <taxon>Eukaryota</taxon>
        <taxon>Metazoa</taxon>
        <taxon>Spiralia</taxon>
        <taxon>Gnathifera</taxon>
        <taxon>Rotifera</taxon>
        <taxon>Eurotatoria</taxon>
        <taxon>Bdelloidea</taxon>
        <taxon>Philodinida</taxon>
        <taxon>Philodinidae</taxon>
        <taxon>Rotaria</taxon>
    </lineage>
</organism>
<sequence length="57" mass="6908">MEIARVFLWLTSNYYCLRKLKNDFRLFLFSVRSNLNKCELYGNQTINNLPNFDEMPI</sequence>
<proteinExistence type="predicted"/>
<reference evidence="1" key="1">
    <citation type="submission" date="2021-02" db="EMBL/GenBank/DDBJ databases">
        <authorList>
            <person name="Nowell W R."/>
        </authorList>
    </citation>
    <scope>NUCLEOTIDE SEQUENCE</scope>
</reference>
<protein>
    <submittedName>
        <fullName evidence="1">Uncharacterized protein</fullName>
    </submittedName>
</protein>
<dbReference type="AlphaFoldDB" id="A0A820NKX7"/>
<dbReference type="Proteomes" id="UP000663866">
    <property type="component" value="Unassembled WGS sequence"/>
</dbReference>
<name>A0A820NKX7_9BILA</name>